<evidence type="ECO:0000313" key="1">
    <source>
        <dbReference type="EMBL" id="GAA2219497.1"/>
    </source>
</evidence>
<dbReference type="Proteomes" id="UP001501474">
    <property type="component" value="Unassembled WGS sequence"/>
</dbReference>
<keyword evidence="2" id="KW-1185">Reference proteome</keyword>
<gene>
    <name evidence="1" type="ORF">GCM10010104_06120</name>
</gene>
<dbReference type="EMBL" id="BAAART010000011">
    <property type="protein sequence ID" value="GAA2219497.1"/>
    <property type="molecule type" value="Genomic_DNA"/>
</dbReference>
<evidence type="ECO:0000313" key="2">
    <source>
        <dbReference type="Proteomes" id="UP001501474"/>
    </source>
</evidence>
<protein>
    <submittedName>
        <fullName evidence="1">Uncharacterized protein</fullName>
    </submittedName>
</protein>
<reference evidence="1 2" key="1">
    <citation type="journal article" date="2019" name="Int. J. Syst. Evol. Microbiol.">
        <title>The Global Catalogue of Microorganisms (GCM) 10K type strain sequencing project: providing services to taxonomists for standard genome sequencing and annotation.</title>
        <authorList>
            <consortium name="The Broad Institute Genomics Platform"/>
            <consortium name="The Broad Institute Genome Sequencing Center for Infectious Disease"/>
            <person name="Wu L."/>
            <person name="Ma J."/>
        </authorList>
    </citation>
    <scope>NUCLEOTIDE SEQUENCE [LARGE SCALE GENOMIC DNA]</scope>
    <source>
        <strain evidence="1 2">JCM 3053</strain>
    </source>
</reference>
<name>A0ABN3D4M0_9ACTN</name>
<organism evidence="1 2">
    <name type="scientific">Streptomyces indiaensis</name>
    <dbReference type="NCBI Taxonomy" id="284033"/>
    <lineage>
        <taxon>Bacteria</taxon>
        <taxon>Bacillati</taxon>
        <taxon>Actinomycetota</taxon>
        <taxon>Actinomycetes</taxon>
        <taxon>Kitasatosporales</taxon>
        <taxon>Streptomycetaceae</taxon>
        <taxon>Streptomyces</taxon>
    </lineage>
</organism>
<comment type="caution">
    <text evidence="1">The sequence shown here is derived from an EMBL/GenBank/DDBJ whole genome shotgun (WGS) entry which is preliminary data.</text>
</comment>
<proteinExistence type="predicted"/>
<sequence>MSYSAAELHSLYSDPEEREKLVRLYGISNLMGNSILPHRYRVPSSLHDPIALTSHGDDFCKRLMRVRNFKWPEVRLACFLEFYHEELFVDPLKTDIPALVAALNSEITEGKIVHPYVWGRGLYDKAYDLFPHEPSQVSAAETARLLEGTPRGVFQEMDLVTGPLGILRSEEFRLIPATVNAPLFHCSKVSCTKVHRTYLRTTESQIHKVRTKASEILDKEYGKESQFTLFLNEVTHPLIGYYDDMRTANDIAFLDECFTREELEAIALRGLKGRQSHLRSNLIANQITVRDPKDFLESLSKAGVIQSLLLMKSEHLYACIDAAVHEGDIEIPPAEVRVPRIMPIKSGFYSATSECSRFGVRVIPSDASLAVLRLKRLVLSIYNLNDSRAHEDLSWRLRRIEGSSLEDKLDSYLTDEQPSNVIRDLVLVGPSSFATAARMCGISGQIEASAMDDEELSNTILWKLGFDPVGSEGNAGTLRQHREMFSQVVANFAGYSESDRSRIRSHSSNLFVALEHTLDAALSYCVWALTHDHWAAHPRFVYLAKDARAQMAHILNQAPARGGDAIIYSPQGLNTLFPLVSGFSRLRDYLSAQMDDREIYLRDAKEMPSYAQKTELTPFAFPYKLPFLNLNEESQGKLLANLGEATKILELGQVAGVRNRLEHQREDFPDADEMNRCVRAIEDFLELIEQSGIYPMVFSCVGYSADSARRGSFSYTDYRGREYVMRTPAGLAGASMPPLRSKQIIFTGAVISGSTAPLRFKIGSQSPYTQEWEDWPKRRAVSELDVNARDLGGPDSNIAV</sequence>
<accession>A0ABN3D4M0</accession>